<dbReference type="AlphaFoldDB" id="A0ABD0ZBU3"/>
<dbReference type="Proteomes" id="UP001558713">
    <property type="component" value="Unassembled WGS sequence"/>
</dbReference>
<comment type="caution">
    <text evidence="6">The sequence shown here is derived from an EMBL/GenBank/DDBJ whole genome shotgun (WGS) entry which is preliminary data.</text>
</comment>
<dbReference type="SMART" id="SM00575">
    <property type="entry name" value="ZnF_PMZ"/>
    <property type="match status" value="1"/>
</dbReference>
<keyword evidence="7" id="KW-1185">Reference proteome</keyword>
<accession>A0ABD0ZBU3</accession>
<evidence type="ECO:0000256" key="1">
    <source>
        <dbReference type="ARBA" id="ARBA00022723"/>
    </source>
</evidence>
<sequence length="186" mass="21385">MNFKFKKARTCSLLPMIDAIIEKFSERFNKHRRDSGEALGTSNVVDIVENILHTRCAEALLLSVTELNSYHLEYSVIGKDGKTYLVDLKMKSCSCRCFDIDKYPCVHAIAAARYVTKKGGRTTNISIYDLCSKLPIRVSGVFLLKLKESLPYRRTTSKQREEIKKIGFHPLENLTEREQRTSMWLT</sequence>
<dbReference type="EMBL" id="JBANAX010000918">
    <property type="protein sequence ID" value="KAL1188624.1"/>
    <property type="molecule type" value="Genomic_DNA"/>
</dbReference>
<evidence type="ECO:0000256" key="3">
    <source>
        <dbReference type="ARBA" id="ARBA00022833"/>
    </source>
</evidence>
<keyword evidence="1" id="KW-0479">Metal-binding</keyword>
<organism evidence="6 7">
    <name type="scientific">Cardamine amara subsp. amara</name>
    <dbReference type="NCBI Taxonomy" id="228776"/>
    <lineage>
        <taxon>Eukaryota</taxon>
        <taxon>Viridiplantae</taxon>
        <taxon>Streptophyta</taxon>
        <taxon>Embryophyta</taxon>
        <taxon>Tracheophyta</taxon>
        <taxon>Spermatophyta</taxon>
        <taxon>Magnoliopsida</taxon>
        <taxon>eudicotyledons</taxon>
        <taxon>Gunneridae</taxon>
        <taxon>Pentapetalae</taxon>
        <taxon>rosids</taxon>
        <taxon>malvids</taxon>
        <taxon>Brassicales</taxon>
        <taxon>Brassicaceae</taxon>
        <taxon>Cardamineae</taxon>
        <taxon>Cardamine</taxon>
    </lineage>
</organism>
<dbReference type="PROSITE" id="PS50966">
    <property type="entry name" value="ZF_SWIM"/>
    <property type="match status" value="1"/>
</dbReference>
<evidence type="ECO:0000259" key="5">
    <source>
        <dbReference type="PROSITE" id="PS50966"/>
    </source>
</evidence>
<dbReference type="InterPro" id="IPR007527">
    <property type="entry name" value="Znf_SWIM"/>
</dbReference>
<keyword evidence="3" id="KW-0862">Zinc</keyword>
<proteinExistence type="predicted"/>
<evidence type="ECO:0000256" key="2">
    <source>
        <dbReference type="ARBA" id="ARBA00022771"/>
    </source>
</evidence>
<dbReference type="Pfam" id="PF04434">
    <property type="entry name" value="SWIM"/>
    <property type="match status" value="1"/>
</dbReference>
<gene>
    <name evidence="6" type="ORF">V5N11_009791</name>
</gene>
<dbReference type="GO" id="GO:0008270">
    <property type="term" value="F:zinc ion binding"/>
    <property type="evidence" value="ECO:0007669"/>
    <property type="project" value="UniProtKB-KW"/>
</dbReference>
<feature type="domain" description="SWIM-type" evidence="5">
    <location>
        <begin position="84"/>
        <end position="116"/>
    </location>
</feature>
<name>A0ABD0ZBU3_CARAN</name>
<evidence type="ECO:0000256" key="4">
    <source>
        <dbReference type="PROSITE-ProRule" id="PRU00325"/>
    </source>
</evidence>
<reference evidence="6 7" key="1">
    <citation type="submission" date="2024-04" db="EMBL/GenBank/DDBJ databases">
        <title>Genome assembly C_amara_ONT_v2.</title>
        <authorList>
            <person name="Yant L."/>
            <person name="Moore C."/>
            <person name="Slenker M."/>
        </authorList>
    </citation>
    <scope>NUCLEOTIDE SEQUENCE [LARGE SCALE GENOMIC DNA]</scope>
    <source>
        <tissue evidence="6">Leaf</tissue>
    </source>
</reference>
<evidence type="ECO:0000313" key="6">
    <source>
        <dbReference type="EMBL" id="KAL1188624.1"/>
    </source>
</evidence>
<evidence type="ECO:0000313" key="7">
    <source>
        <dbReference type="Proteomes" id="UP001558713"/>
    </source>
</evidence>
<dbReference type="InterPro" id="IPR006564">
    <property type="entry name" value="Znf_PMZ"/>
</dbReference>
<protein>
    <recommendedName>
        <fullName evidence="5">SWIM-type domain-containing protein</fullName>
    </recommendedName>
</protein>
<keyword evidence="2 4" id="KW-0863">Zinc-finger</keyword>